<evidence type="ECO:0000256" key="1">
    <source>
        <dbReference type="SAM" id="MobiDB-lite"/>
    </source>
</evidence>
<evidence type="ECO:0000313" key="3">
    <source>
        <dbReference type="EMBL" id="KIM98996.1"/>
    </source>
</evidence>
<accession>A0A0C3H9F2</accession>
<reference evidence="3 4" key="1">
    <citation type="submission" date="2014-04" db="EMBL/GenBank/DDBJ databases">
        <authorList>
            <consortium name="DOE Joint Genome Institute"/>
            <person name="Kuo A."/>
            <person name="Martino E."/>
            <person name="Perotto S."/>
            <person name="Kohler A."/>
            <person name="Nagy L.G."/>
            <person name="Floudas D."/>
            <person name="Copeland A."/>
            <person name="Barry K.W."/>
            <person name="Cichocki N."/>
            <person name="Veneault-Fourrey C."/>
            <person name="LaButti K."/>
            <person name="Lindquist E.A."/>
            <person name="Lipzen A."/>
            <person name="Lundell T."/>
            <person name="Morin E."/>
            <person name="Murat C."/>
            <person name="Sun H."/>
            <person name="Tunlid A."/>
            <person name="Henrissat B."/>
            <person name="Grigoriev I.V."/>
            <person name="Hibbett D.S."/>
            <person name="Martin F."/>
            <person name="Nordberg H.P."/>
            <person name="Cantor M.N."/>
            <person name="Hua S.X."/>
        </authorList>
    </citation>
    <scope>NUCLEOTIDE SEQUENCE [LARGE SCALE GENOMIC DNA]</scope>
    <source>
        <strain evidence="3 4">Zn</strain>
    </source>
</reference>
<feature type="compositionally biased region" description="Basic and acidic residues" evidence="1">
    <location>
        <begin position="102"/>
        <end position="119"/>
    </location>
</feature>
<dbReference type="InterPro" id="IPR054505">
    <property type="entry name" value="Myb_DNA-bind_8"/>
</dbReference>
<dbReference type="HOGENOM" id="CLU_1235345_0_0_1"/>
<dbReference type="Proteomes" id="UP000054321">
    <property type="component" value="Unassembled WGS sequence"/>
</dbReference>
<dbReference type="AlphaFoldDB" id="A0A0C3H9F2"/>
<evidence type="ECO:0000313" key="4">
    <source>
        <dbReference type="Proteomes" id="UP000054321"/>
    </source>
</evidence>
<reference evidence="4" key="2">
    <citation type="submission" date="2015-01" db="EMBL/GenBank/DDBJ databases">
        <title>Evolutionary Origins and Diversification of the Mycorrhizal Mutualists.</title>
        <authorList>
            <consortium name="DOE Joint Genome Institute"/>
            <consortium name="Mycorrhizal Genomics Consortium"/>
            <person name="Kohler A."/>
            <person name="Kuo A."/>
            <person name="Nagy L.G."/>
            <person name="Floudas D."/>
            <person name="Copeland A."/>
            <person name="Barry K.W."/>
            <person name="Cichocki N."/>
            <person name="Veneault-Fourrey C."/>
            <person name="LaButti K."/>
            <person name="Lindquist E.A."/>
            <person name="Lipzen A."/>
            <person name="Lundell T."/>
            <person name="Morin E."/>
            <person name="Murat C."/>
            <person name="Riley R."/>
            <person name="Ohm R."/>
            <person name="Sun H."/>
            <person name="Tunlid A."/>
            <person name="Henrissat B."/>
            <person name="Grigoriev I.V."/>
            <person name="Hibbett D.S."/>
            <person name="Martin F."/>
        </authorList>
    </citation>
    <scope>NUCLEOTIDE SEQUENCE [LARGE SCALE GENOMIC DNA]</scope>
    <source>
        <strain evidence="4">Zn</strain>
    </source>
</reference>
<feature type="region of interest" description="Disordered" evidence="1">
    <location>
        <begin position="57"/>
        <end position="123"/>
    </location>
</feature>
<dbReference type="STRING" id="913774.A0A0C3H9F2"/>
<proteinExistence type="predicted"/>
<feature type="domain" description="Myb-like DNA-binding" evidence="2">
    <location>
        <begin position="7"/>
        <end position="54"/>
    </location>
</feature>
<keyword evidence="4" id="KW-1185">Reference proteome</keyword>
<protein>
    <recommendedName>
        <fullName evidence="2">Myb-like DNA-binding domain-containing protein</fullName>
    </recommendedName>
</protein>
<dbReference type="InParanoid" id="A0A0C3H9F2"/>
<name>A0A0C3H9F2_OIDMZ</name>
<dbReference type="EMBL" id="KN832879">
    <property type="protein sequence ID" value="KIM98996.1"/>
    <property type="molecule type" value="Genomic_DNA"/>
</dbReference>
<evidence type="ECO:0000259" key="2">
    <source>
        <dbReference type="Pfam" id="PF22980"/>
    </source>
</evidence>
<dbReference type="OrthoDB" id="5353914at2759"/>
<gene>
    <name evidence="3" type="ORF">OIDMADRAFT_56172</name>
</gene>
<sequence length="224" mass="24655">MAPASNEEQFKFLISCIRYSNNGKVDFGQVAQECKIVSKGAAAKRYERMMRAHGIAPNAATIKPSSTRNMKSESRDSKNQISKKRKASAFIEENTAADDEETFSRVKPDPAQDKEHPSVKVESGQLSLDEAANLMQYYDTPSYGSQIRADDVYPGSEYNSSSSSYHSAIGGSYGLQDQQQFDFSFTPASINNDTSLAQSIQYQPLMQYPATDNQGGSESPLIVD</sequence>
<organism evidence="3 4">
    <name type="scientific">Oidiodendron maius (strain Zn)</name>
    <dbReference type="NCBI Taxonomy" id="913774"/>
    <lineage>
        <taxon>Eukaryota</taxon>
        <taxon>Fungi</taxon>
        <taxon>Dikarya</taxon>
        <taxon>Ascomycota</taxon>
        <taxon>Pezizomycotina</taxon>
        <taxon>Leotiomycetes</taxon>
        <taxon>Leotiomycetes incertae sedis</taxon>
        <taxon>Myxotrichaceae</taxon>
        <taxon>Oidiodendron</taxon>
    </lineage>
</organism>
<dbReference type="Pfam" id="PF22980">
    <property type="entry name" value="Myb_DNA-bind_8"/>
    <property type="match status" value="1"/>
</dbReference>